<proteinExistence type="predicted"/>
<dbReference type="InterPro" id="IPR007788">
    <property type="entry name" value="QCT"/>
</dbReference>
<name>A0A2A4I3P0_9SPHN</name>
<keyword evidence="3" id="KW-1185">Reference proteome</keyword>
<evidence type="ECO:0000313" key="2">
    <source>
        <dbReference type="EMBL" id="PCG13251.1"/>
    </source>
</evidence>
<dbReference type="PANTHER" id="PTHR31270">
    <property type="entry name" value="GLUTAMINYL-PEPTIDE CYCLOTRANSFERASE"/>
    <property type="match status" value="1"/>
</dbReference>
<feature type="signal peptide" evidence="1">
    <location>
        <begin position="1"/>
        <end position="22"/>
    </location>
</feature>
<keyword evidence="1" id="KW-0732">Signal</keyword>
<gene>
    <name evidence="2" type="ORF">COA07_15610</name>
</gene>
<dbReference type="PANTHER" id="PTHR31270:SF1">
    <property type="entry name" value="GLUTAMINYL-PEPTIDE CYCLOTRANSFERASE"/>
    <property type="match status" value="1"/>
</dbReference>
<dbReference type="Pfam" id="PF05096">
    <property type="entry name" value="Glu_cyclase_2"/>
    <property type="match status" value="1"/>
</dbReference>
<evidence type="ECO:0000256" key="1">
    <source>
        <dbReference type="SAM" id="SignalP"/>
    </source>
</evidence>
<organism evidence="2 3">
    <name type="scientific">Sphingomonas adhaesiva</name>
    <dbReference type="NCBI Taxonomy" id="28212"/>
    <lineage>
        <taxon>Bacteria</taxon>
        <taxon>Pseudomonadati</taxon>
        <taxon>Pseudomonadota</taxon>
        <taxon>Alphaproteobacteria</taxon>
        <taxon>Sphingomonadales</taxon>
        <taxon>Sphingomonadaceae</taxon>
        <taxon>Sphingomonas</taxon>
    </lineage>
</organism>
<dbReference type="GO" id="GO:0016603">
    <property type="term" value="F:glutaminyl-peptide cyclotransferase activity"/>
    <property type="evidence" value="ECO:0007669"/>
    <property type="project" value="InterPro"/>
</dbReference>
<comment type="caution">
    <text evidence="2">The sequence shown here is derived from an EMBL/GenBank/DDBJ whole genome shotgun (WGS) entry which is preliminary data.</text>
</comment>
<protein>
    <submittedName>
        <fullName evidence="2">Glutamine cyclotransferase</fullName>
    </submittedName>
</protein>
<dbReference type="RefSeq" id="WP_096641326.1">
    <property type="nucleotide sequence ID" value="NZ_JBHIWA010000051.1"/>
</dbReference>
<reference evidence="2 3" key="1">
    <citation type="submission" date="2017-09" db="EMBL/GenBank/DDBJ databases">
        <title>Sphingomonas adhaesiva DSM 7418, whole genome shotgun sequence.</title>
        <authorList>
            <person name="Feng G."/>
            <person name="Zhu H."/>
        </authorList>
    </citation>
    <scope>NUCLEOTIDE SEQUENCE [LARGE SCALE GENOMIC DNA]</scope>
    <source>
        <strain evidence="2 3">DSM 7418</strain>
    </source>
</reference>
<dbReference type="AlphaFoldDB" id="A0A2A4I3P0"/>
<dbReference type="Gene3D" id="2.130.10.10">
    <property type="entry name" value="YVTN repeat-like/Quinoprotein amine dehydrogenase"/>
    <property type="match status" value="1"/>
</dbReference>
<keyword evidence="2" id="KW-0808">Transferase</keyword>
<dbReference type="Proteomes" id="UP000218323">
    <property type="component" value="Unassembled WGS sequence"/>
</dbReference>
<sequence length="265" mass="28071">MTRWFLLPLVALVAPASAVPQAAAPAAPAAAAAQRPPLIVPTVVARYPHDAAAFTEGLIWNGGQLVESVGLEGQSDVRRVDLATGKVTARATIPAAQFGEGLAAWKGQLVSLTWHDGIAHRWAAPTLKRLGMLRYAGEGWGLASDATGLVRSDGSATLTFHDPATLAVRRTVSVTLAGRPLTQLNELEVVGGAILANVWHQPFIVRIDPASGRVTGVIDLRAIVAEVGATDPEAVANGIAWDADERRLFVTGKRWPTVFEIRLPR</sequence>
<dbReference type="SUPFAM" id="SSF63825">
    <property type="entry name" value="YWTD domain"/>
    <property type="match status" value="1"/>
</dbReference>
<feature type="chain" id="PRO_5013263465" evidence="1">
    <location>
        <begin position="23"/>
        <end position="265"/>
    </location>
</feature>
<accession>A0A2A4I3P0</accession>
<dbReference type="InterPro" id="IPR015943">
    <property type="entry name" value="WD40/YVTN_repeat-like_dom_sf"/>
</dbReference>
<evidence type="ECO:0000313" key="3">
    <source>
        <dbReference type="Proteomes" id="UP000218323"/>
    </source>
</evidence>
<dbReference type="EMBL" id="NWVC01000010">
    <property type="protein sequence ID" value="PCG13251.1"/>
    <property type="molecule type" value="Genomic_DNA"/>
</dbReference>